<dbReference type="Gene3D" id="3.40.50.1100">
    <property type="match status" value="2"/>
</dbReference>
<dbReference type="PANTHER" id="PTHR43050">
    <property type="entry name" value="SERINE / THREONINE RACEMASE FAMILY MEMBER"/>
    <property type="match status" value="1"/>
</dbReference>
<dbReference type="InterPro" id="IPR054856">
    <property type="entry name" value="BHydaspDhtse"/>
</dbReference>
<dbReference type="Pfam" id="PF00291">
    <property type="entry name" value="PALP"/>
    <property type="match status" value="1"/>
</dbReference>
<dbReference type="CDD" id="cd01562">
    <property type="entry name" value="Thr-dehyd"/>
    <property type="match status" value="1"/>
</dbReference>
<keyword evidence="3 5" id="KW-0456">Lyase</keyword>
<dbReference type="PANTHER" id="PTHR43050:SF1">
    <property type="entry name" value="SERINE RACEMASE"/>
    <property type="match status" value="1"/>
</dbReference>
<dbReference type="GO" id="GO:0018114">
    <property type="term" value="F:threonine racemase activity"/>
    <property type="evidence" value="ECO:0007669"/>
    <property type="project" value="TreeGrafter"/>
</dbReference>
<dbReference type="FunFam" id="3.40.50.1100:FF:000041">
    <property type="entry name" value="Threonine ammonia-lyase, variant"/>
    <property type="match status" value="1"/>
</dbReference>
<dbReference type="GO" id="GO:0030378">
    <property type="term" value="F:serine racemase activity"/>
    <property type="evidence" value="ECO:0007669"/>
    <property type="project" value="TreeGrafter"/>
</dbReference>
<evidence type="ECO:0000313" key="5">
    <source>
        <dbReference type="EMBL" id="WZU63558.1"/>
    </source>
</evidence>
<dbReference type="Proteomes" id="UP001451782">
    <property type="component" value="Chromosome"/>
</dbReference>
<dbReference type="NCBIfam" id="NF045641">
    <property type="entry name" value="BHydaspDhtseBhcB"/>
    <property type="match status" value="1"/>
</dbReference>
<dbReference type="EMBL" id="CP151762">
    <property type="protein sequence ID" value="WZU63558.1"/>
    <property type="molecule type" value="Genomic_DNA"/>
</dbReference>
<dbReference type="GO" id="GO:0003941">
    <property type="term" value="F:L-serine ammonia-lyase activity"/>
    <property type="evidence" value="ECO:0007669"/>
    <property type="project" value="TreeGrafter"/>
</dbReference>
<proteinExistence type="predicted"/>
<gene>
    <name evidence="5" type="primary">bhcB</name>
    <name evidence="5" type="ORF">AABB28_17255</name>
</gene>
<evidence type="ECO:0000259" key="4">
    <source>
        <dbReference type="Pfam" id="PF00291"/>
    </source>
</evidence>
<dbReference type="AlphaFoldDB" id="A0AAN0MFC5"/>
<name>A0AAN0MFC5_9RHOB</name>
<organism evidence="5 6">
    <name type="scientific">Yoonia algicola</name>
    <dbReference type="NCBI Taxonomy" id="3137368"/>
    <lineage>
        <taxon>Bacteria</taxon>
        <taxon>Pseudomonadati</taxon>
        <taxon>Pseudomonadota</taxon>
        <taxon>Alphaproteobacteria</taxon>
        <taxon>Rhodobacterales</taxon>
        <taxon>Paracoccaceae</taxon>
        <taxon>Yoonia</taxon>
    </lineage>
</organism>
<sequence length="323" mass="35442">MKDHGDMYIPTYQDMLDAHERIKPHINRTPIRTSDYLNELTGAQLFFKCENFQEPGAFKVRGAANAVFGLTEEQAKKGVATHSSGNHASCLSYAAMRRGIPCNVVMPRTAPQAKKDTVRRYGGVITECEPSTTSREETFARVQAETGGDFVHPYNDPRVIAGQGTCSKEFMEQVDGLEMMVAPIGGGGMISGTCLTLSTLAPEVQIIASEPEQADDAYRSFKAGHIIADDAPQTIADGLLVPLKERTWHFVSNYVTDIYTASEEEIIDAMKITWKHLRIVMEASCAVPLATILKNKEKFAGKRVGVIVTGGNVDLDKLPWMQG</sequence>
<dbReference type="InterPro" id="IPR036052">
    <property type="entry name" value="TrpB-like_PALP_sf"/>
</dbReference>
<dbReference type="SUPFAM" id="SSF53686">
    <property type="entry name" value="Tryptophan synthase beta subunit-like PLP-dependent enzymes"/>
    <property type="match status" value="1"/>
</dbReference>
<dbReference type="InterPro" id="IPR001926">
    <property type="entry name" value="TrpB-like_PALP"/>
</dbReference>
<protein>
    <submittedName>
        <fullName evidence="5">Beta-hydroxyaspartate dehydratase BhcB</fullName>
        <ecNumber evidence="5">4.2.1.-</ecNumber>
    </submittedName>
</protein>
<dbReference type="EC" id="4.2.1.-" evidence="5"/>
<evidence type="ECO:0000256" key="2">
    <source>
        <dbReference type="ARBA" id="ARBA00022898"/>
    </source>
</evidence>
<evidence type="ECO:0000256" key="1">
    <source>
        <dbReference type="ARBA" id="ARBA00001933"/>
    </source>
</evidence>
<evidence type="ECO:0000313" key="6">
    <source>
        <dbReference type="Proteomes" id="UP001451782"/>
    </source>
</evidence>
<reference evidence="5 6" key="1">
    <citation type="submission" date="2024-04" db="EMBL/GenBank/DDBJ databases">
        <title>Phylogenomic analyses of a clade within the roseobacter group suggest taxonomic reassignments of species of the genera Aestuariivita, Citreicella, Loktanella, Nautella, Pelagibaca, Ruegeria, Thalassobius, Thiobacimonas and Tropicibacter, and the proposal o.</title>
        <authorList>
            <person name="Jeon C.O."/>
        </authorList>
    </citation>
    <scope>NUCLEOTIDE SEQUENCE [LARGE SCALE GENOMIC DNA]</scope>
    <source>
        <strain evidence="5 6">G8-12</strain>
    </source>
</reference>
<keyword evidence="2" id="KW-0663">Pyridoxal phosphate</keyword>
<keyword evidence="6" id="KW-1185">Reference proteome</keyword>
<accession>A0AAN0MFC5</accession>
<evidence type="ECO:0000256" key="3">
    <source>
        <dbReference type="ARBA" id="ARBA00023239"/>
    </source>
</evidence>
<dbReference type="KEGG" id="yag:AABB28_17255"/>
<dbReference type="RefSeq" id="WP_342069939.1">
    <property type="nucleotide sequence ID" value="NZ_CP151762.1"/>
</dbReference>
<dbReference type="GO" id="GO:0000287">
    <property type="term" value="F:magnesium ion binding"/>
    <property type="evidence" value="ECO:0007669"/>
    <property type="project" value="TreeGrafter"/>
</dbReference>
<dbReference type="GO" id="GO:0005524">
    <property type="term" value="F:ATP binding"/>
    <property type="evidence" value="ECO:0007669"/>
    <property type="project" value="TreeGrafter"/>
</dbReference>
<dbReference type="GO" id="GO:0030170">
    <property type="term" value="F:pyridoxal phosphate binding"/>
    <property type="evidence" value="ECO:0007669"/>
    <property type="project" value="TreeGrafter"/>
</dbReference>
<comment type="cofactor">
    <cofactor evidence="1">
        <name>pyridoxal 5'-phosphate</name>
        <dbReference type="ChEBI" id="CHEBI:597326"/>
    </cofactor>
</comment>
<feature type="domain" description="Tryptophan synthase beta chain-like PALP" evidence="4">
    <location>
        <begin position="22"/>
        <end position="310"/>
    </location>
</feature>
<dbReference type="GO" id="GO:0070179">
    <property type="term" value="P:D-serine biosynthetic process"/>
    <property type="evidence" value="ECO:0007669"/>
    <property type="project" value="TreeGrafter"/>
</dbReference>